<organism evidence="2 3">
    <name type="scientific">Streptantibioticus ferralitis</name>
    <dbReference type="NCBI Taxonomy" id="236510"/>
    <lineage>
        <taxon>Bacteria</taxon>
        <taxon>Bacillati</taxon>
        <taxon>Actinomycetota</taxon>
        <taxon>Actinomycetes</taxon>
        <taxon>Kitasatosporales</taxon>
        <taxon>Streptomycetaceae</taxon>
        <taxon>Streptantibioticus</taxon>
    </lineage>
</organism>
<proteinExistence type="predicted"/>
<evidence type="ECO:0000313" key="3">
    <source>
        <dbReference type="Proteomes" id="UP001220022"/>
    </source>
</evidence>
<gene>
    <name evidence="2" type="ORF">P2L57_35085</name>
</gene>
<reference evidence="2 3" key="1">
    <citation type="submission" date="2023-03" db="EMBL/GenBank/DDBJ databases">
        <title>Draft genome sequence of type strain Streptomyces ferralitis JCM 14344.</title>
        <authorList>
            <person name="Klaysubun C."/>
            <person name="Duangmal K."/>
        </authorList>
    </citation>
    <scope>NUCLEOTIDE SEQUENCE [LARGE SCALE GENOMIC DNA]</scope>
    <source>
        <strain evidence="2 3">JCM 14344</strain>
    </source>
</reference>
<sequence length="425" mass="46055">MADGQGYPQPFLTDLGDDIIAAEKKDHTIWATPLDPQLNTLPKWGAKDPLDGLLGIISKDPKTATAFLDPGADGSNDHLQYLLHDRDWKLGMKWTGPVGNPNLQQLTYVEDPNNRSGFGAALEAAATGHVPDGQAHIGDDHTVAQARVTHDMISILDKDGNANKLTANLRRPVADVLANYVADTHNVLSRVGPYQTHDGVWSDAHGVHMSVKDYSLVHLMRGVADDPSAYTDLFNAEKVYSAATLAQMPKDPGPGNSNWQVPVQNAASAFGAYDAVRADVVLDKRDAAQQWARDTAHGINSSVSALTTYLPKVVDFTAPEVPDTPGGEGKDPFKMPSLDPINRITDMATYDWSKEAISEASRQAGDANIKNYSIGQQQVDRLVSAWGTTHGMQSSDTMIESLQHAGLDSHDTARDQAFGYLRRTK</sequence>
<feature type="domain" description="DUF6571" evidence="1">
    <location>
        <begin position="46"/>
        <end position="307"/>
    </location>
</feature>
<dbReference type="Pfam" id="PF20211">
    <property type="entry name" value="DUF6571"/>
    <property type="match status" value="1"/>
</dbReference>
<evidence type="ECO:0000313" key="2">
    <source>
        <dbReference type="EMBL" id="MDF2260754.1"/>
    </source>
</evidence>
<comment type="caution">
    <text evidence="2">The sequence shown here is derived from an EMBL/GenBank/DDBJ whole genome shotgun (WGS) entry which is preliminary data.</text>
</comment>
<keyword evidence="3" id="KW-1185">Reference proteome</keyword>
<dbReference type="EMBL" id="JARHTQ010000039">
    <property type="protein sequence ID" value="MDF2260754.1"/>
    <property type="molecule type" value="Genomic_DNA"/>
</dbReference>
<accession>A0ABT5ZAH0</accession>
<evidence type="ECO:0000259" key="1">
    <source>
        <dbReference type="Pfam" id="PF20211"/>
    </source>
</evidence>
<protein>
    <recommendedName>
        <fullName evidence="1">DUF6571 domain-containing protein</fullName>
    </recommendedName>
</protein>
<dbReference type="InterPro" id="IPR046701">
    <property type="entry name" value="DUF6571"/>
</dbReference>
<dbReference type="Proteomes" id="UP001220022">
    <property type="component" value="Unassembled WGS sequence"/>
</dbReference>
<dbReference type="RefSeq" id="WP_275821697.1">
    <property type="nucleotide sequence ID" value="NZ_BAAANM010000039.1"/>
</dbReference>
<name>A0ABT5ZAH0_9ACTN</name>